<sequence length="310" mass="33812">MFLKNKGFTIVELLIASLLTIITVGISIEVYLAVKKDFQLEEMESKALADASEVRLALSNAVTNAGFDCKYGHFSWHDIENITGDNVPEFGDENYRSIHDVYVDNVNGSTINLPDNAIAGTDYLLIQGASTSSTLTSNATSGTNSLEVNNSFANQLEANNYVVICSSIAYTLAKVSDQTATENGRLISPITLTNNLKWSVYSGDYIGKYQATIYYIGSSTDADGSPTSSLFSYEKNNVATEPQEIMSGISDMQITLHKIGTGNTDDDWLTPSQLNPDENQYRKKLFNEVDAIKIALTINGNVSTTTVKIN</sequence>
<keyword evidence="3" id="KW-1185">Reference proteome</keyword>
<dbReference type="Proteomes" id="UP001595926">
    <property type="component" value="Unassembled WGS sequence"/>
</dbReference>
<accession>A0ABV9TBS1</accession>
<dbReference type="RefSeq" id="WP_119329736.1">
    <property type="nucleotide sequence ID" value="NZ_JBHSJH010000002.1"/>
</dbReference>
<reference evidence="3" key="1">
    <citation type="journal article" date="2019" name="Int. J. Syst. Evol. Microbiol.">
        <title>The Global Catalogue of Microorganisms (GCM) 10K type strain sequencing project: providing services to taxonomists for standard genome sequencing and annotation.</title>
        <authorList>
            <consortium name="The Broad Institute Genomics Platform"/>
            <consortium name="The Broad Institute Genome Sequencing Center for Infectious Disease"/>
            <person name="Wu L."/>
            <person name="Ma J."/>
        </authorList>
    </citation>
    <scope>NUCLEOTIDE SEQUENCE [LARGE SCALE GENOMIC DNA]</scope>
    <source>
        <strain evidence="3">CGMCC 1.13718</strain>
    </source>
</reference>
<evidence type="ECO:0000256" key="1">
    <source>
        <dbReference type="SAM" id="Phobius"/>
    </source>
</evidence>
<feature type="transmembrane region" description="Helical" evidence="1">
    <location>
        <begin position="13"/>
        <end position="34"/>
    </location>
</feature>
<gene>
    <name evidence="2" type="ORF">ACFPDQ_04630</name>
</gene>
<protein>
    <submittedName>
        <fullName evidence="2">PilW family protein</fullName>
    </submittedName>
</protein>
<dbReference type="Pfam" id="PF16074">
    <property type="entry name" value="PilW"/>
    <property type="match status" value="1"/>
</dbReference>
<comment type="caution">
    <text evidence="2">The sequence shown here is derived from an EMBL/GenBank/DDBJ whole genome shotgun (WGS) entry which is preliminary data.</text>
</comment>
<keyword evidence="1" id="KW-0812">Transmembrane</keyword>
<organism evidence="2 3">
    <name type="scientific">Pseudofrancisella aestuarii</name>
    <dbReference type="NCBI Taxonomy" id="2670347"/>
    <lineage>
        <taxon>Bacteria</taxon>
        <taxon>Pseudomonadati</taxon>
        <taxon>Pseudomonadota</taxon>
        <taxon>Gammaproteobacteria</taxon>
        <taxon>Thiotrichales</taxon>
        <taxon>Francisellaceae</taxon>
        <taxon>Pseudofrancisella</taxon>
    </lineage>
</organism>
<name>A0ABV9TBS1_9GAMM</name>
<evidence type="ECO:0000313" key="2">
    <source>
        <dbReference type="EMBL" id="MFC4892329.1"/>
    </source>
</evidence>
<dbReference type="EMBL" id="JBHSJH010000002">
    <property type="protein sequence ID" value="MFC4892329.1"/>
    <property type="molecule type" value="Genomic_DNA"/>
</dbReference>
<dbReference type="InterPro" id="IPR032092">
    <property type="entry name" value="PilW"/>
</dbReference>
<keyword evidence="1" id="KW-1133">Transmembrane helix</keyword>
<proteinExistence type="predicted"/>
<keyword evidence="1" id="KW-0472">Membrane</keyword>
<evidence type="ECO:0000313" key="3">
    <source>
        <dbReference type="Proteomes" id="UP001595926"/>
    </source>
</evidence>